<sequence>MFKFIFITLFFAAIVSMSITAPTTTEIPLATDATTIDSVITSTVTLDIHSTTPKPYPMVTDISDQPTMSNPTHDATTDPNTSVVPETTSMSTALPSSSSSTLPSTTTSHSHASSLTFSFATITFPIITLILFK</sequence>
<accession>A0AC35GN69</accession>
<dbReference type="WBParaSite" id="PS1159_v2.g6931.t1">
    <property type="protein sequence ID" value="PS1159_v2.g6931.t1"/>
    <property type="gene ID" value="PS1159_v2.g6931"/>
</dbReference>
<dbReference type="Proteomes" id="UP000887580">
    <property type="component" value="Unplaced"/>
</dbReference>
<organism evidence="1 2">
    <name type="scientific">Panagrolaimus sp. PS1159</name>
    <dbReference type="NCBI Taxonomy" id="55785"/>
    <lineage>
        <taxon>Eukaryota</taxon>
        <taxon>Metazoa</taxon>
        <taxon>Ecdysozoa</taxon>
        <taxon>Nematoda</taxon>
        <taxon>Chromadorea</taxon>
        <taxon>Rhabditida</taxon>
        <taxon>Tylenchina</taxon>
        <taxon>Panagrolaimomorpha</taxon>
        <taxon>Panagrolaimoidea</taxon>
        <taxon>Panagrolaimidae</taxon>
        <taxon>Panagrolaimus</taxon>
    </lineage>
</organism>
<proteinExistence type="predicted"/>
<reference evidence="2" key="1">
    <citation type="submission" date="2022-11" db="UniProtKB">
        <authorList>
            <consortium name="WormBaseParasite"/>
        </authorList>
    </citation>
    <scope>IDENTIFICATION</scope>
</reference>
<evidence type="ECO:0000313" key="2">
    <source>
        <dbReference type="WBParaSite" id="PS1159_v2.g6931.t1"/>
    </source>
</evidence>
<evidence type="ECO:0000313" key="1">
    <source>
        <dbReference type="Proteomes" id="UP000887580"/>
    </source>
</evidence>
<protein>
    <submittedName>
        <fullName evidence="2">Uncharacterized protein</fullName>
    </submittedName>
</protein>
<name>A0AC35GN69_9BILA</name>